<proteinExistence type="predicted"/>
<accession>A0AAE0RYM7</accession>
<sequence length="188" mass="21748">MTMMVNLMEDYFKCEERTAHALQEYTCEWTKKMADISSSGNGDLWNGSIYSVITKVLMEPIEDAKISNLVKKDGFDNNGPVTFLRSWKDKMERSNIPKDTFKLYSTAWKRQISAVMEIQKAMKANPPVLSFRAEEKLRKSISRYHDKCQNAQEQYRRLLIMEEAGRGQRMAVSSLSDVMNTVQDVLKI</sequence>
<dbReference type="AlphaFoldDB" id="A0AAE0RYM7"/>
<organism evidence="1 2">
    <name type="scientific">Potamilus streckersoni</name>
    <dbReference type="NCBI Taxonomy" id="2493646"/>
    <lineage>
        <taxon>Eukaryota</taxon>
        <taxon>Metazoa</taxon>
        <taxon>Spiralia</taxon>
        <taxon>Lophotrochozoa</taxon>
        <taxon>Mollusca</taxon>
        <taxon>Bivalvia</taxon>
        <taxon>Autobranchia</taxon>
        <taxon>Heteroconchia</taxon>
        <taxon>Palaeoheterodonta</taxon>
        <taxon>Unionida</taxon>
        <taxon>Unionoidea</taxon>
        <taxon>Unionidae</taxon>
        <taxon>Ambleminae</taxon>
        <taxon>Lampsilini</taxon>
        <taxon>Potamilus</taxon>
    </lineage>
</organism>
<protein>
    <submittedName>
        <fullName evidence="1">Uncharacterized protein</fullName>
    </submittedName>
</protein>
<evidence type="ECO:0000313" key="1">
    <source>
        <dbReference type="EMBL" id="KAK3582057.1"/>
    </source>
</evidence>
<reference evidence="1" key="3">
    <citation type="submission" date="2023-05" db="EMBL/GenBank/DDBJ databases">
        <authorList>
            <person name="Smith C.H."/>
        </authorList>
    </citation>
    <scope>NUCLEOTIDE SEQUENCE</scope>
    <source>
        <strain evidence="1">CHS0354</strain>
        <tissue evidence="1">Mantle</tissue>
    </source>
</reference>
<reference evidence="1" key="2">
    <citation type="journal article" date="2021" name="Genome Biol. Evol.">
        <title>Developing a high-quality reference genome for a parasitic bivalve with doubly uniparental inheritance (Bivalvia: Unionida).</title>
        <authorList>
            <person name="Smith C.H."/>
        </authorList>
    </citation>
    <scope>NUCLEOTIDE SEQUENCE</scope>
    <source>
        <strain evidence="1">CHS0354</strain>
        <tissue evidence="1">Mantle</tissue>
    </source>
</reference>
<evidence type="ECO:0000313" key="2">
    <source>
        <dbReference type="Proteomes" id="UP001195483"/>
    </source>
</evidence>
<comment type="caution">
    <text evidence="1">The sequence shown here is derived from an EMBL/GenBank/DDBJ whole genome shotgun (WGS) entry which is preliminary data.</text>
</comment>
<reference evidence="1" key="1">
    <citation type="journal article" date="2021" name="Genome Biol. Evol.">
        <title>A High-Quality Reference Genome for a Parasitic Bivalve with Doubly Uniparental Inheritance (Bivalvia: Unionida).</title>
        <authorList>
            <person name="Smith C.H."/>
        </authorList>
    </citation>
    <scope>NUCLEOTIDE SEQUENCE</scope>
    <source>
        <strain evidence="1">CHS0354</strain>
    </source>
</reference>
<name>A0AAE0RYM7_9BIVA</name>
<dbReference type="Proteomes" id="UP001195483">
    <property type="component" value="Unassembled WGS sequence"/>
</dbReference>
<keyword evidence="2" id="KW-1185">Reference proteome</keyword>
<gene>
    <name evidence="1" type="ORF">CHS0354_025664</name>
</gene>
<dbReference type="EMBL" id="JAEAOA010001525">
    <property type="protein sequence ID" value="KAK3582057.1"/>
    <property type="molecule type" value="Genomic_DNA"/>
</dbReference>